<dbReference type="Proteomes" id="UP000242175">
    <property type="component" value="Chromosome large"/>
</dbReference>
<gene>
    <name evidence="1" type="ORF">CF386_01825</name>
</gene>
<dbReference type="Gene3D" id="3.50.50.60">
    <property type="entry name" value="FAD/NAD(P)-binding domain"/>
    <property type="match status" value="1"/>
</dbReference>
<evidence type="ECO:0008006" key="3">
    <source>
        <dbReference type="Google" id="ProtNLM"/>
    </source>
</evidence>
<dbReference type="RefSeq" id="WP_089072789.1">
    <property type="nucleotide sequence ID" value="NZ_CP022355.1"/>
</dbReference>
<reference evidence="1 2" key="1">
    <citation type="journal article" date="2016" name="Int. J. Syst. Evol. Microbiol.">
        <title>Paraphotobacterium marinum gen. nov., sp. nov., a member of the family Vibrionaceae, isolated from surface seawater.</title>
        <authorList>
            <person name="Huang Z."/>
            <person name="Dong C."/>
            <person name="Shao Z."/>
        </authorList>
    </citation>
    <scope>NUCLEOTIDE SEQUENCE [LARGE SCALE GENOMIC DNA]</scope>
    <source>
        <strain evidence="1 2">NSCS20N07D</strain>
    </source>
</reference>
<dbReference type="InterPro" id="IPR036188">
    <property type="entry name" value="FAD/NAD-bd_sf"/>
</dbReference>
<dbReference type="KEGG" id="pmai:CF386_01825"/>
<proteinExistence type="predicted"/>
<sequence>MMQSNNVHNFDIVITGCGPASQVLASALENALPEKKVAWIRDQSDLKEKKVDSRKLALSYSSLSILKKLKLISDKKIGYYIKKINVSDEGHFGKVFLHASKIGVPYLGTVLSFHELLQSLKKEKCCIYKDTVCEINQNEEEIKISLTNNQKS</sequence>
<dbReference type="EMBL" id="CP022355">
    <property type="protein sequence ID" value="ASK77879.1"/>
    <property type="molecule type" value="Genomic_DNA"/>
</dbReference>
<organism evidence="1 2">
    <name type="scientific">Paraphotobacterium marinum</name>
    <dbReference type="NCBI Taxonomy" id="1755811"/>
    <lineage>
        <taxon>Bacteria</taxon>
        <taxon>Pseudomonadati</taxon>
        <taxon>Pseudomonadota</taxon>
        <taxon>Gammaproteobacteria</taxon>
        <taxon>Vibrionales</taxon>
        <taxon>Vibrionaceae</taxon>
        <taxon>Paraphotobacterium</taxon>
    </lineage>
</organism>
<dbReference type="AlphaFoldDB" id="A0A220VC16"/>
<accession>A0A220VC16</accession>
<protein>
    <recommendedName>
        <fullName evidence="3">FAD-binding domain-containing protein</fullName>
    </recommendedName>
</protein>
<evidence type="ECO:0000313" key="1">
    <source>
        <dbReference type="EMBL" id="ASK77879.1"/>
    </source>
</evidence>
<keyword evidence="2" id="KW-1185">Reference proteome</keyword>
<evidence type="ECO:0000313" key="2">
    <source>
        <dbReference type="Proteomes" id="UP000242175"/>
    </source>
</evidence>
<name>A0A220VC16_9GAMM</name>